<gene>
    <name evidence="2" type="ORF">M6B38_281795</name>
</gene>
<dbReference type="EMBL" id="JANAVB010005596">
    <property type="protein sequence ID" value="KAJ6847325.1"/>
    <property type="molecule type" value="Genomic_DNA"/>
</dbReference>
<proteinExistence type="predicted"/>
<accession>A0AAX6I4A6</accession>
<dbReference type="InterPro" id="IPR000477">
    <property type="entry name" value="RT_dom"/>
</dbReference>
<sequence>MHRSSSVTWDMTKGGNVVIKLDMEKPFDRVDWAVMIWIFRAHGFVEEWIDILWRSVSNCHFSPVINGVASGFFKSHRGLKQDDPLSPTIFVVMADMFSRCLNRMEDRRSFSRYYLTSGCPLVTHLAYADDVLIFSTRDKKTISMVDKCINRYKRASGQRVNKMKSVIYVHHHFTEARRAELRLLVGMEILRCPPFIYLGCPMAYGRRRSNLFIPLIDKINCRIKGWHNNTLSPGGRLILLRHVLGAIPMYILAACNPPKKVLRVIEKLVVSFFWGHGYGRMIWASWQSMAKSVVEGGMGLRRIPEVIYAFSVKLWWRLRSQRSLWIDFFKGRHFAIRHPTTVEANCKASHVWLRILRGRELGERHIKLCIGNGSSSILFENWTGEGRLAPVEDGCTLAHIHQVWMEVEGGTWS</sequence>
<dbReference type="InterPro" id="IPR043502">
    <property type="entry name" value="DNA/RNA_pol_sf"/>
</dbReference>
<evidence type="ECO:0000313" key="2">
    <source>
        <dbReference type="EMBL" id="KAJ6847325.1"/>
    </source>
</evidence>
<evidence type="ECO:0000313" key="3">
    <source>
        <dbReference type="Proteomes" id="UP001140949"/>
    </source>
</evidence>
<keyword evidence="3" id="KW-1185">Reference proteome</keyword>
<name>A0AAX6I4A6_IRIPA</name>
<dbReference type="SUPFAM" id="SSF56672">
    <property type="entry name" value="DNA/RNA polymerases"/>
    <property type="match status" value="1"/>
</dbReference>
<protein>
    <recommendedName>
        <fullName evidence="1">Reverse transcriptase domain-containing protein</fullName>
    </recommendedName>
</protein>
<dbReference type="PROSITE" id="PS50878">
    <property type="entry name" value="RT_POL"/>
    <property type="match status" value="1"/>
</dbReference>
<reference evidence="2" key="2">
    <citation type="submission" date="2023-04" db="EMBL/GenBank/DDBJ databases">
        <authorList>
            <person name="Bruccoleri R.E."/>
            <person name="Oakeley E.J."/>
            <person name="Faust A.-M."/>
            <person name="Dessus-Babus S."/>
            <person name="Altorfer M."/>
            <person name="Burckhardt D."/>
            <person name="Oertli M."/>
            <person name="Naumann U."/>
            <person name="Petersen F."/>
            <person name="Wong J."/>
        </authorList>
    </citation>
    <scope>NUCLEOTIDE SEQUENCE</scope>
    <source>
        <strain evidence="2">GSM-AAB239-AS_SAM_17_03QT</strain>
        <tissue evidence="2">Leaf</tissue>
    </source>
</reference>
<feature type="domain" description="Reverse transcriptase" evidence="1">
    <location>
        <begin position="1"/>
        <end position="202"/>
    </location>
</feature>
<dbReference type="AlphaFoldDB" id="A0AAX6I4A6"/>
<reference evidence="2" key="1">
    <citation type="journal article" date="2023" name="GigaByte">
        <title>Genome assembly of the bearded iris, Iris pallida Lam.</title>
        <authorList>
            <person name="Bruccoleri R.E."/>
            <person name="Oakeley E.J."/>
            <person name="Faust A.M.E."/>
            <person name="Altorfer M."/>
            <person name="Dessus-Babus S."/>
            <person name="Burckhardt D."/>
            <person name="Oertli M."/>
            <person name="Naumann U."/>
            <person name="Petersen F."/>
            <person name="Wong J."/>
        </authorList>
    </citation>
    <scope>NUCLEOTIDE SEQUENCE</scope>
    <source>
        <strain evidence="2">GSM-AAB239-AS_SAM_17_03QT</strain>
    </source>
</reference>
<evidence type="ECO:0000259" key="1">
    <source>
        <dbReference type="PROSITE" id="PS50878"/>
    </source>
</evidence>
<organism evidence="2 3">
    <name type="scientific">Iris pallida</name>
    <name type="common">Sweet iris</name>
    <dbReference type="NCBI Taxonomy" id="29817"/>
    <lineage>
        <taxon>Eukaryota</taxon>
        <taxon>Viridiplantae</taxon>
        <taxon>Streptophyta</taxon>
        <taxon>Embryophyta</taxon>
        <taxon>Tracheophyta</taxon>
        <taxon>Spermatophyta</taxon>
        <taxon>Magnoliopsida</taxon>
        <taxon>Liliopsida</taxon>
        <taxon>Asparagales</taxon>
        <taxon>Iridaceae</taxon>
        <taxon>Iridoideae</taxon>
        <taxon>Irideae</taxon>
        <taxon>Iris</taxon>
    </lineage>
</organism>
<dbReference type="PANTHER" id="PTHR33116">
    <property type="entry name" value="REVERSE TRANSCRIPTASE ZINC-BINDING DOMAIN-CONTAINING PROTEIN-RELATED-RELATED"/>
    <property type="match status" value="1"/>
</dbReference>
<dbReference type="Proteomes" id="UP001140949">
    <property type="component" value="Unassembled WGS sequence"/>
</dbReference>
<comment type="caution">
    <text evidence="2">The sequence shown here is derived from an EMBL/GenBank/DDBJ whole genome shotgun (WGS) entry which is preliminary data.</text>
</comment>
<dbReference type="Pfam" id="PF00078">
    <property type="entry name" value="RVT_1"/>
    <property type="match status" value="1"/>
</dbReference>
<dbReference type="PANTHER" id="PTHR33116:SF84">
    <property type="entry name" value="RNA-DIRECTED DNA POLYMERASE"/>
    <property type="match status" value="1"/>
</dbReference>